<proteinExistence type="predicted"/>
<name>A0A255ZGY1_9FLAO</name>
<reference evidence="1 2" key="1">
    <citation type="submission" date="2017-07" db="EMBL/GenBank/DDBJ databases">
        <title>Flavobacterium cyanobacteriorum sp. nov., isolated from cyanobacterial aggregates in a eutrophic lake.</title>
        <authorList>
            <person name="Cai H."/>
        </authorList>
    </citation>
    <scope>NUCLEOTIDE SEQUENCE [LARGE SCALE GENOMIC DNA]</scope>
    <source>
        <strain evidence="1 2">TH167</strain>
    </source>
</reference>
<dbReference type="Proteomes" id="UP000216035">
    <property type="component" value="Unassembled WGS sequence"/>
</dbReference>
<comment type="caution">
    <text evidence="1">The sequence shown here is derived from an EMBL/GenBank/DDBJ whole genome shotgun (WGS) entry which is preliminary data.</text>
</comment>
<evidence type="ECO:0000313" key="2">
    <source>
        <dbReference type="Proteomes" id="UP000216035"/>
    </source>
</evidence>
<sequence length="265" mass="30290">MNAQELSLFLEKPELVKDQHVAVLRELINRYPYFHAPRAIYLKALYNQNSSAYNLELKKTAAYTQDRGVLFDFITSGTFTGLHQAFQAEKDARINEIEVFAYEIVSHKVDNTVAAHPEVTTIEPTAVTTQAAANLGVGKPLQFSQEEKHSFQEWLQLASFKQVDRSQASVPDSRKRKLDLIDKFIESNPKIIPNREQTSSVKLVQDDDSQQATLMTETLAQVYLEQKKYQKAIQAYEILILKYPEKSSFFASRISDIRILQTTNI</sequence>
<keyword evidence="2" id="KW-1185">Reference proteome</keyword>
<dbReference type="EMBL" id="NOXX01000220">
    <property type="protein sequence ID" value="OYQ40689.1"/>
    <property type="molecule type" value="Genomic_DNA"/>
</dbReference>
<evidence type="ECO:0008006" key="3">
    <source>
        <dbReference type="Google" id="ProtNLM"/>
    </source>
</evidence>
<dbReference type="AlphaFoldDB" id="A0A255ZGY1"/>
<accession>A0A255ZGY1</accession>
<organism evidence="1 2">
    <name type="scientific">Flavobacterium aurantiibacter</name>
    <dbReference type="NCBI Taxonomy" id="2023067"/>
    <lineage>
        <taxon>Bacteria</taxon>
        <taxon>Pseudomonadati</taxon>
        <taxon>Bacteroidota</taxon>
        <taxon>Flavobacteriia</taxon>
        <taxon>Flavobacteriales</taxon>
        <taxon>Flavobacteriaceae</taxon>
        <taxon>Flavobacterium</taxon>
    </lineage>
</organism>
<protein>
    <recommendedName>
        <fullName evidence="3">Tetratricopeptide repeat protein</fullName>
    </recommendedName>
</protein>
<dbReference type="InterPro" id="IPR019734">
    <property type="entry name" value="TPR_rpt"/>
</dbReference>
<evidence type="ECO:0000313" key="1">
    <source>
        <dbReference type="EMBL" id="OYQ40689.1"/>
    </source>
</evidence>
<dbReference type="Pfam" id="PF13174">
    <property type="entry name" value="TPR_6"/>
    <property type="match status" value="1"/>
</dbReference>
<dbReference type="OrthoDB" id="594666at2"/>
<gene>
    <name evidence="1" type="ORF">CHX27_13185</name>
</gene>